<keyword evidence="2" id="KW-0732">Signal</keyword>
<feature type="non-terminal residue" evidence="3">
    <location>
        <position position="1"/>
    </location>
</feature>
<evidence type="ECO:0000256" key="2">
    <source>
        <dbReference type="SAM" id="SignalP"/>
    </source>
</evidence>
<protein>
    <recommendedName>
        <fullName evidence="5">EB domain-containing protein</fullName>
    </recommendedName>
</protein>
<feature type="signal peptide" evidence="2">
    <location>
        <begin position="1"/>
        <end position="15"/>
    </location>
</feature>
<keyword evidence="4" id="KW-1185">Reference proteome</keyword>
<evidence type="ECO:0000313" key="4">
    <source>
        <dbReference type="Proteomes" id="UP001328107"/>
    </source>
</evidence>
<dbReference type="AlphaFoldDB" id="A0AAN5DHT9"/>
<accession>A0AAN5DHT9</accession>
<proteinExistence type="predicted"/>
<feature type="region of interest" description="Disordered" evidence="1">
    <location>
        <begin position="236"/>
        <end position="261"/>
    </location>
</feature>
<reference evidence="4" key="1">
    <citation type="submission" date="2022-10" db="EMBL/GenBank/DDBJ databases">
        <title>Genome assembly of Pristionchus species.</title>
        <authorList>
            <person name="Yoshida K."/>
            <person name="Sommer R.J."/>
        </authorList>
    </citation>
    <scope>NUCLEOTIDE SEQUENCE [LARGE SCALE GENOMIC DNA]</scope>
    <source>
        <strain evidence="4">RS5460</strain>
    </source>
</reference>
<dbReference type="Proteomes" id="UP001328107">
    <property type="component" value="Unassembled WGS sequence"/>
</dbReference>
<evidence type="ECO:0008006" key="5">
    <source>
        <dbReference type="Google" id="ProtNLM"/>
    </source>
</evidence>
<comment type="caution">
    <text evidence="3">The sequence shown here is derived from an EMBL/GenBank/DDBJ whole genome shotgun (WGS) entry which is preliminary data.</text>
</comment>
<gene>
    <name evidence="3" type="ORF">PMAYCL1PPCAC_33500</name>
</gene>
<evidence type="ECO:0000256" key="1">
    <source>
        <dbReference type="SAM" id="MobiDB-lite"/>
    </source>
</evidence>
<dbReference type="EMBL" id="BTRK01000054">
    <property type="protein sequence ID" value="GMR63305.1"/>
    <property type="molecule type" value="Genomic_DNA"/>
</dbReference>
<sequence length="261" mass="29102">SAISLLLLILPSILSQEKCPSIVGEAECPLNHFCKDNGCYASLTQQQPTSFCNNVVCREGRACRHGMCYPIESLKCNRNVMSGLNQAHSVITSCGPPWQMLQWTLQIRSLHGSVVSPRAIVQEWRLRAGCGDVVCESRRLRTTDGVLGWNLPDDQLRLSGVQLLSDANLQAGILSAESRLCNRSLRSWLLLPARRMREWGGNGLRVRFLPRRDDLRTWKMSDRRLSGRRILSSQSRVSPRAVSSSGWSSVHRGSVHSPTVA</sequence>
<name>A0AAN5DHT9_9BILA</name>
<feature type="compositionally biased region" description="Low complexity" evidence="1">
    <location>
        <begin position="237"/>
        <end position="261"/>
    </location>
</feature>
<feature type="chain" id="PRO_5042932963" description="EB domain-containing protein" evidence="2">
    <location>
        <begin position="16"/>
        <end position="261"/>
    </location>
</feature>
<organism evidence="3 4">
    <name type="scientific">Pristionchus mayeri</name>
    <dbReference type="NCBI Taxonomy" id="1317129"/>
    <lineage>
        <taxon>Eukaryota</taxon>
        <taxon>Metazoa</taxon>
        <taxon>Ecdysozoa</taxon>
        <taxon>Nematoda</taxon>
        <taxon>Chromadorea</taxon>
        <taxon>Rhabditida</taxon>
        <taxon>Rhabditina</taxon>
        <taxon>Diplogasteromorpha</taxon>
        <taxon>Diplogasteroidea</taxon>
        <taxon>Neodiplogasteridae</taxon>
        <taxon>Pristionchus</taxon>
    </lineage>
</organism>
<evidence type="ECO:0000313" key="3">
    <source>
        <dbReference type="EMBL" id="GMR63305.1"/>
    </source>
</evidence>